<gene>
    <name evidence="2" type="ORF">PVAG01_06513</name>
</gene>
<keyword evidence="3" id="KW-1185">Reference proteome</keyword>
<dbReference type="PANTHER" id="PTHR31151">
    <property type="entry name" value="PROLINE-TRNA LIGASE (DUF1680)"/>
    <property type="match status" value="1"/>
</dbReference>
<evidence type="ECO:0000313" key="2">
    <source>
        <dbReference type="EMBL" id="KAL3422357.1"/>
    </source>
</evidence>
<comment type="caution">
    <text evidence="2">The sequence shown here is derived from an EMBL/GenBank/DDBJ whole genome shotgun (WGS) entry which is preliminary data.</text>
</comment>
<feature type="domain" description="Non-reducing end beta-L-arabinofuranosidase-like GH127 middle" evidence="1">
    <location>
        <begin position="12"/>
        <end position="106"/>
    </location>
</feature>
<evidence type="ECO:0000259" key="1">
    <source>
        <dbReference type="Pfam" id="PF20736"/>
    </source>
</evidence>
<sequence>MDSIYFYDANSLFVNLFTPSVLNWSQRGLTVTQSTSFPTSGTSTIKITGSSSNSNFALKVRIPSWAAGASVTVNGAAASASVTPGSYASISRTWASGDTVVVTLPMKFRVLPANDNKTLAAVAYGPTVLVGNYGSQAVSSAPTLALNTLQRTSSTSLSFSATAGGKSIVLQPFFDGQGFNYVTYFSVTGAVPK</sequence>
<protein>
    <submittedName>
        <fullName evidence="2">Secreted protein</fullName>
    </submittedName>
</protein>
<dbReference type="Pfam" id="PF20736">
    <property type="entry name" value="Glyco_hydro127M"/>
    <property type="match status" value="1"/>
</dbReference>
<name>A0ABR4PGB2_9HELO</name>
<proteinExistence type="predicted"/>
<organism evidence="2 3">
    <name type="scientific">Phlyctema vagabunda</name>
    <dbReference type="NCBI Taxonomy" id="108571"/>
    <lineage>
        <taxon>Eukaryota</taxon>
        <taxon>Fungi</taxon>
        <taxon>Dikarya</taxon>
        <taxon>Ascomycota</taxon>
        <taxon>Pezizomycotina</taxon>
        <taxon>Leotiomycetes</taxon>
        <taxon>Helotiales</taxon>
        <taxon>Dermateaceae</taxon>
        <taxon>Phlyctema</taxon>
    </lineage>
</organism>
<dbReference type="Proteomes" id="UP001629113">
    <property type="component" value="Unassembled WGS sequence"/>
</dbReference>
<dbReference type="PANTHER" id="PTHR31151:SF0">
    <property type="entry name" value="PROLINE-TRNA LIGASE (DUF1680)"/>
    <property type="match status" value="1"/>
</dbReference>
<dbReference type="InterPro" id="IPR049046">
    <property type="entry name" value="Beta-AFase-like_GH127_middle"/>
</dbReference>
<evidence type="ECO:0000313" key="3">
    <source>
        <dbReference type="Proteomes" id="UP001629113"/>
    </source>
</evidence>
<dbReference type="EMBL" id="JBFCZG010000005">
    <property type="protein sequence ID" value="KAL3422357.1"/>
    <property type="molecule type" value="Genomic_DNA"/>
</dbReference>
<reference evidence="2 3" key="1">
    <citation type="submission" date="2024-06" db="EMBL/GenBank/DDBJ databases">
        <title>Complete genome of Phlyctema vagabunda strain 19-DSS-EL-015.</title>
        <authorList>
            <person name="Fiorenzani C."/>
        </authorList>
    </citation>
    <scope>NUCLEOTIDE SEQUENCE [LARGE SCALE GENOMIC DNA]</scope>
    <source>
        <strain evidence="2 3">19-DSS-EL-015</strain>
    </source>
</reference>
<accession>A0ABR4PGB2</accession>